<name>A0A0V1PSE1_9ASCO</name>
<dbReference type="InterPro" id="IPR015267">
    <property type="entry name" value="PPP4R2"/>
</dbReference>
<feature type="compositionally biased region" description="Polar residues" evidence="2">
    <location>
        <begin position="215"/>
        <end position="226"/>
    </location>
</feature>
<dbReference type="GO" id="GO:0005634">
    <property type="term" value="C:nucleus"/>
    <property type="evidence" value="ECO:0007669"/>
    <property type="project" value="TreeGrafter"/>
</dbReference>
<feature type="region of interest" description="Disordered" evidence="2">
    <location>
        <begin position="175"/>
        <end position="334"/>
    </location>
</feature>
<comment type="similarity">
    <text evidence="1">Belongs to the PPP4R2 family.</text>
</comment>
<dbReference type="GO" id="GO:0030289">
    <property type="term" value="C:protein phosphatase 4 complex"/>
    <property type="evidence" value="ECO:0007669"/>
    <property type="project" value="InterPro"/>
</dbReference>
<dbReference type="EMBL" id="LMYN01000177">
    <property type="protein sequence ID" value="KRZ99065.1"/>
    <property type="molecule type" value="Genomic_DNA"/>
</dbReference>
<feature type="compositionally biased region" description="Polar residues" evidence="2">
    <location>
        <begin position="281"/>
        <end position="308"/>
    </location>
</feature>
<dbReference type="GO" id="GO:0019888">
    <property type="term" value="F:protein phosphatase regulator activity"/>
    <property type="evidence" value="ECO:0007669"/>
    <property type="project" value="InterPro"/>
</dbReference>
<dbReference type="PANTHER" id="PTHR16487">
    <property type="entry name" value="PPP4R2-RELATED PROTEIN"/>
    <property type="match status" value="1"/>
</dbReference>
<comment type="caution">
    <text evidence="3">The sequence shown here is derived from an EMBL/GenBank/DDBJ whole genome shotgun (WGS) entry which is preliminary data.</text>
</comment>
<evidence type="ECO:0000256" key="2">
    <source>
        <dbReference type="SAM" id="MobiDB-lite"/>
    </source>
</evidence>
<feature type="compositionally biased region" description="Basic and acidic residues" evidence="2">
    <location>
        <begin position="325"/>
        <end position="334"/>
    </location>
</feature>
<organism evidence="3 4">
    <name type="scientific">Debaryomyces fabryi</name>
    <dbReference type="NCBI Taxonomy" id="58627"/>
    <lineage>
        <taxon>Eukaryota</taxon>
        <taxon>Fungi</taxon>
        <taxon>Dikarya</taxon>
        <taxon>Ascomycota</taxon>
        <taxon>Saccharomycotina</taxon>
        <taxon>Pichiomycetes</taxon>
        <taxon>Debaryomycetaceae</taxon>
        <taxon>Debaryomyces</taxon>
    </lineage>
</organism>
<protein>
    <submittedName>
        <fullName evidence="3">Uncharacterized protein</fullName>
    </submittedName>
</protein>
<evidence type="ECO:0000313" key="3">
    <source>
        <dbReference type="EMBL" id="KRZ99065.1"/>
    </source>
</evidence>
<dbReference type="PANTHER" id="PTHR16487:SF0">
    <property type="entry name" value="PROTEIN PHOSPHATASE 4 REGULATORY SUBUNIT 2-RELATED"/>
    <property type="match status" value="1"/>
</dbReference>
<gene>
    <name evidence="3" type="ORF">AC631_05167</name>
</gene>
<sequence length="353" mass="39595">MPELAIPPLEPQLAEIFEDVVFSKQYKELPQVKWSSDILPKLINRLEEIASLANKHGEKYSKRPRGVDLPQSINRRKDAIVRHLNDVFLNKPPFTIQRIAEITLNPEKEGYSLTNNAKVLKYFNSFSKLVVVASSVFDYPEVTFVNPTMGGSKATNPPTNQTVQTIPLVPIPWLKTESPGREKQPEGNSLVLDPMLISPPPAGQLENSKLHRTPENGSTNEKNVQTPSVSPSRRRREPDTREVQSESKQEYAAKRARTDEKPSPCKQGPSEVDNDEDRMDISNSTLEDITPSSSNVTPTKSQNNNSDPISDEHNDTTGSETILNNKDRDLDNENKMDISSENIIVSDEEPLVY</sequence>
<dbReference type="Proteomes" id="UP000054251">
    <property type="component" value="Unassembled WGS sequence"/>
</dbReference>
<accession>A0A0V1PSE1</accession>
<proteinExistence type="inferred from homology"/>
<evidence type="ECO:0000256" key="1">
    <source>
        <dbReference type="ARBA" id="ARBA00009207"/>
    </source>
</evidence>
<dbReference type="RefSeq" id="XP_015465168.1">
    <property type="nucleotide sequence ID" value="XM_015613996.1"/>
</dbReference>
<reference evidence="3 4" key="1">
    <citation type="submission" date="2015-11" db="EMBL/GenBank/DDBJ databases">
        <title>The genome of Debaryomyces fabryi.</title>
        <authorList>
            <person name="Tafer H."/>
            <person name="Lopandic K."/>
        </authorList>
    </citation>
    <scope>NUCLEOTIDE SEQUENCE [LARGE SCALE GENOMIC DNA]</scope>
    <source>
        <strain evidence="3 4">CBS 789</strain>
    </source>
</reference>
<dbReference type="OrthoDB" id="341898at2759"/>
<dbReference type="GO" id="GO:0005737">
    <property type="term" value="C:cytoplasm"/>
    <property type="evidence" value="ECO:0007669"/>
    <property type="project" value="TreeGrafter"/>
</dbReference>
<feature type="compositionally biased region" description="Basic and acidic residues" evidence="2">
    <location>
        <begin position="236"/>
        <end position="263"/>
    </location>
</feature>
<dbReference type="GeneID" id="26842176"/>
<evidence type="ECO:0000313" key="4">
    <source>
        <dbReference type="Proteomes" id="UP000054251"/>
    </source>
</evidence>
<dbReference type="AlphaFoldDB" id="A0A0V1PSE1"/>
<keyword evidence="4" id="KW-1185">Reference proteome</keyword>